<reference evidence="2" key="1">
    <citation type="submission" date="2023-01" db="EMBL/GenBank/DDBJ databases">
        <title>Key to firefly adult light organ development and bioluminescence: homeobox transcription factors regulate luciferase expression and transportation to peroxisome.</title>
        <authorList>
            <person name="Fu X."/>
        </authorList>
    </citation>
    <scope>NUCLEOTIDE SEQUENCE [LARGE SCALE GENOMIC DNA]</scope>
</reference>
<organism evidence="1 2">
    <name type="scientific">Aquatica leii</name>
    <dbReference type="NCBI Taxonomy" id="1421715"/>
    <lineage>
        <taxon>Eukaryota</taxon>
        <taxon>Metazoa</taxon>
        <taxon>Ecdysozoa</taxon>
        <taxon>Arthropoda</taxon>
        <taxon>Hexapoda</taxon>
        <taxon>Insecta</taxon>
        <taxon>Pterygota</taxon>
        <taxon>Neoptera</taxon>
        <taxon>Endopterygota</taxon>
        <taxon>Coleoptera</taxon>
        <taxon>Polyphaga</taxon>
        <taxon>Elateriformia</taxon>
        <taxon>Elateroidea</taxon>
        <taxon>Lampyridae</taxon>
        <taxon>Luciolinae</taxon>
        <taxon>Aquatica</taxon>
    </lineage>
</organism>
<accession>A0AAN7QJ35</accession>
<name>A0AAN7QJ35_9COLE</name>
<dbReference type="GO" id="GO:0003676">
    <property type="term" value="F:nucleic acid binding"/>
    <property type="evidence" value="ECO:0007669"/>
    <property type="project" value="InterPro"/>
</dbReference>
<comment type="caution">
    <text evidence="1">The sequence shown here is derived from an EMBL/GenBank/DDBJ whole genome shotgun (WGS) entry which is preliminary data.</text>
</comment>
<dbReference type="Proteomes" id="UP001353858">
    <property type="component" value="Unassembled WGS sequence"/>
</dbReference>
<gene>
    <name evidence="1" type="ORF">RN001_008574</name>
</gene>
<evidence type="ECO:0000313" key="1">
    <source>
        <dbReference type="EMBL" id="KAK4880428.1"/>
    </source>
</evidence>
<dbReference type="Gene3D" id="4.10.60.10">
    <property type="entry name" value="Zinc finger, CCHC-type"/>
    <property type="match status" value="1"/>
</dbReference>
<dbReference type="InterPro" id="IPR036875">
    <property type="entry name" value="Znf_CCHC_sf"/>
</dbReference>
<dbReference type="SUPFAM" id="SSF57756">
    <property type="entry name" value="Retrovirus zinc finger-like domains"/>
    <property type="match status" value="1"/>
</dbReference>
<dbReference type="EMBL" id="JARPUR010000003">
    <property type="protein sequence ID" value="KAK4880428.1"/>
    <property type="molecule type" value="Genomic_DNA"/>
</dbReference>
<dbReference type="GO" id="GO:0008270">
    <property type="term" value="F:zinc ion binding"/>
    <property type="evidence" value="ECO:0007669"/>
    <property type="project" value="InterPro"/>
</dbReference>
<evidence type="ECO:0000313" key="2">
    <source>
        <dbReference type="Proteomes" id="UP001353858"/>
    </source>
</evidence>
<dbReference type="AlphaFoldDB" id="A0AAN7QJ35"/>
<keyword evidence="2" id="KW-1185">Reference proteome</keyword>
<sequence length="88" mass="10137">MVRCQLEKHVKMERCFKCWSYNHRARDCDGPDRSGRCYACGQEFCIVCNKNGHKAGSGKCIIFRKSLLQANKDILYQTSEEIDPSVKC</sequence>
<proteinExistence type="predicted"/>
<protein>
    <submittedName>
        <fullName evidence="1">Uncharacterized protein</fullName>
    </submittedName>
</protein>